<feature type="region of interest" description="Disordered" evidence="1">
    <location>
        <begin position="42"/>
        <end position="92"/>
    </location>
</feature>
<reference evidence="2 3" key="2">
    <citation type="submission" date="2018-11" db="EMBL/GenBank/DDBJ databases">
        <authorList>
            <consortium name="Pathogen Informatics"/>
        </authorList>
    </citation>
    <scope>NUCLEOTIDE SEQUENCE [LARGE SCALE GENOMIC DNA]</scope>
</reference>
<sequence>MNAAKKEQRNDDDDEEEEEKELKISCFMDVASFLLKSEALGGDSRFKTHTSLPRGEDVRQLHHHHHHQQGQSSSTSHLQRAGTSDSPGKFSL</sequence>
<feature type="region of interest" description="Disordered" evidence="1">
    <location>
        <begin position="1"/>
        <end position="22"/>
    </location>
</feature>
<feature type="compositionally biased region" description="Low complexity" evidence="1">
    <location>
        <begin position="69"/>
        <end position="79"/>
    </location>
</feature>
<protein>
    <submittedName>
        <fullName evidence="2 4">Uncharacterized protein</fullName>
    </submittedName>
</protein>
<accession>A0A0R3TW63</accession>
<dbReference type="Proteomes" id="UP000278807">
    <property type="component" value="Unassembled WGS sequence"/>
</dbReference>
<dbReference type="AlphaFoldDB" id="A0A0R3TW63"/>
<keyword evidence="3" id="KW-1185">Reference proteome</keyword>
<feature type="compositionally biased region" description="Acidic residues" evidence="1">
    <location>
        <begin position="10"/>
        <end position="19"/>
    </location>
</feature>
<proteinExistence type="predicted"/>
<evidence type="ECO:0000256" key="1">
    <source>
        <dbReference type="SAM" id="MobiDB-lite"/>
    </source>
</evidence>
<dbReference type="WBParaSite" id="HNAJ_0001208701-mRNA-1">
    <property type="protein sequence ID" value="HNAJ_0001208701-mRNA-1"/>
    <property type="gene ID" value="HNAJ_0001208701"/>
</dbReference>
<evidence type="ECO:0000313" key="2">
    <source>
        <dbReference type="EMBL" id="VDO12113.1"/>
    </source>
</evidence>
<gene>
    <name evidence="2" type="ORF">HNAJ_LOCUS12076</name>
</gene>
<evidence type="ECO:0000313" key="4">
    <source>
        <dbReference type="WBParaSite" id="HNAJ_0001208701-mRNA-1"/>
    </source>
</evidence>
<name>A0A0R3TW63_RODNA</name>
<evidence type="ECO:0000313" key="3">
    <source>
        <dbReference type="Proteomes" id="UP000278807"/>
    </source>
</evidence>
<reference evidence="4" key="1">
    <citation type="submission" date="2017-02" db="UniProtKB">
        <authorList>
            <consortium name="WormBaseParasite"/>
        </authorList>
    </citation>
    <scope>IDENTIFICATION</scope>
</reference>
<dbReference type="EMBL" id="UZAE01014009">
    <property type="protein sequence ID" value="VDO12113.1"/>
    <property type="molecule type" value="Genomic_DNA"/>
</dbReference>
<organism evidence="4">
    <name type="scientific">Rodentolepis nana</name>
    <name type="common">Dwarf tapeworm</name>
    <name type="synonym">Hymenolepis nana</name>
    <dbReference type="NCBI Taxonomy" id="102285"/>
    <lineage>
        <taxon>Eukaryota</taxon>
        <taxon>Metazoa</taxon>
        <taxon>Spiralia</taxon>
        <taxon>Lophotrochozoa</taxon>
        <taxon>Platyhelminthes</taxon>
        <taxon>Cestoda</taxon>
        <taxon>Eucestoda</taxon>
        <taxon>Cyclophyllidea</taxon>
        <taxon>Hymenolepididae</taxon>
        <taxon>Rodentolepis</taxon>
    </lineage>
</organism>